<evidence type="ECO:0000259" key="1">
    <source>
        <dbReference type="Pfam" id="PF07484"/>
    </source>
</evidence>
<dbReference type="SUPFAM" id="SSF88874">
    <property type="entry name" value="Receptor-binding domain of short tail fibre protein gp12"/>
    <property type="match status" value="1"/>
</dbReference>
<dbReference type="EMBL" id="REFW01000001">
    <property type="protein sequence ID" value="RMB61515.1"/>
    <property type="molecule type" value="Genomic_DNA"/>
</dbReference>
<comment type="caution">
    <text evidence="2">The sequence shown here is derived from an EMBL/GenBank/DDBJ whole genome shotgun (WGS) entry which is preliminary data.</text>
</comment>
<dbReference type="InterPro" id="IPR011083">
    <property type="entry name" value="Phage_tail_collar_dom"/>
</dbReference>
<organism evidence="2 3">
    <name type="scientific">Tessaracoccus antarcticus</name>
    <dbReference type="NCBI Taxonomy" id="2479848"/>
    <lineage>
        <taxon>Bacteria</taxon>
        <taxon>Bacillati</taxon>
        <taxon>Actinomycetota</taxon>
        <taxon>Actinomycetes</taxon>
        <taxon>Propionibacteriales</taxon>
        <taxon>Propionibacteriaceae</taxon>
        <taxon>Tessaracoccus</taxon>
    </lineage>
</organism>
<gene>
    <name evidence="2" type="ORF">EAX62_02410</name>
</gene>
<dbReference type="Proteomes" id="UP000275256">
    <property type="component" value="Unassembled WGS sequence"/>
</dbReference>
<evidence type="ECO:0000313" key="2">
    <source>
        <dbReference type="EMBL" id="RMB61515.1"/>
    </source>
</evidence>
<name>A0A3M0G9A4_9ACTN</name>
<accession>A0A3M0G9A4</accession>
<proteinExistence type="predicted"/>
<dbReference type="RefSeq" id="WP_121900062.1">
    <property type="nucleotide sequence ID" value="NZ_REFW01000001.1"/>
</dbReference>
<protein>
    <submittedName>
        <fullName evidence="2">Phage tail protein</fullName>
    </submittedName>
</protein>
<evidence type="ECO:0000313" key="3">
    <source>
        <dbReference type="Proteomes" id="UP000275256"/>
    </source>
</evidence>
<dbReference type="OrthoDB" id="9810174at2"/>
<dbReference type="Pfam" id="PF07484">
    <property type="entry name" value="Collar"/>
    <property type="match status" value="1"/>
</dbReference>
<reference evidence="2 3" key="1">
    <citation type="submission" date="2018-10" db="EMBL/GenBank/DDBJ databases">
        <title>Tessaracoccus antarcticuss sp. nov., isolated from sediment.</title>
        <authorList>
            <person name="Zhou L.Y."/>
            <person name="Du Z.J."/>
        </authorList>
    </citation>
    <scope>NUCLEOTIDE SEQUENCE [LARGE SCALE GENOMIC DNA]</scope>
    <source>
        <strain evidence="2 3">JDX10</strain>
    </source>
</reference>
<dbReference type="Gene3D" id="3.90.1340.10">
    <property type="entry name" value="Phage tail collar domain"/>
    <property type="match status" value="1"/>
</dbReference>
<dbReference type="AlphaFoldDB" id="A0A3M0G9A4"/>
<sequence>MDPLLGEIRLFGFAFAPTGWASCQGQLMAIASNTALYSLLGTTYGGDGRTNFALPDLRGRLPLGSGHGPGLSDYTQGQLGGQEQVTLQAGQLPAHNHTVAASSGATGKNPSNAFPAVTPGGVSYGTSADMSMNPTMVGGGGAGQPHENRQPFIALNWCIATQGVYPTRQ</sequence>
<keyword evidence="3" id="KW-1185">Reference proteome</keyword>
<dbReference type="InterPro" id="IPR037053">
    <property type="entry name" value="Phage_tail_collar_dom_sf"/>
</dbReference>
<feature type="domain" description="Phage tail collar" evidence="1">
    <location>
        <begin position="6"/>
        <end position="62"/>
    </location>
</feature>